<evidence type="ECO:0000313" key="2">
    <source>
        <dbReference type="EMBL" id="CAF4528466.1"/>
    </source>
</evidence>
<name>A0A821BK86_9BILA</name>
<protein>
    <submittedName>
        <fullName evidence="3">Uncharacterized protein</fullName>
    </submittedName>
</protein>
<dbReference type="Proteomes" id="UP000663862">
    <property type="component" value="Unassembled WGS sequence"/>
</dbReference>
<gene>
    <name evidence="2" type="ORF">HFQ381_LOCUS29574</name>
    <name evidence="4" type="ORF">QYT958_LOCUS30492</name>
    <name evidence="3" type="ORF">TOA249_LOCUS10005</name>
    <name evidence="1" type="ORF">TSG867_LOCUS9554</name>
</gene>
<comment type="caution">
    <text evidence="3">The sequence shown here is derived from an EMBL/GenBank/DDBJ whole genome shotgun (WGS) entry which is preliminary data.</text>
</comment>
<evidence type="ECO:0000313" key="5">
    <source>
        <dbReference type="Proteomes" id="UP000663838"/>
    </source>
</evidence>
<dbReference type="EMBL" id="CAJOBR010009724">
    <property type="protein sequence ID" value="CAF4896505.1"/>
    <property type="molecule type" value="Genomic_DNA"/>
</dbReference>
<organism evidence="3 5">
    <name type="scientific">Rotaria socialis</name>
    <dbReference type="NCBI Taxonomy" id="392032"/>
    <lineage>
        <taxon>Eukaryota</taxon>
        <taxon>Metazoa</taxon>
        <taxon>Spiralia</taxon>
        <taxon>Gnathifera</taxon>
        <taxon>Rotifera</taxon>
        <taxon>Eurotatoria</taxon>
        <taxon>Bdelloidea</taxon>
        <taxon>Philodinida</taxon>
        <taxon>Philodinidae</taxon>
        <taxon>Rotaria</taxon>
    </lineage>
</organism>
<evidence type="ECO:0000313" key="1">
    <source>
        <dbReference type="EMBL" id="CAF4351209.1"/>
    </source>
</evidence>
<dbReference type="Proteomes" id="UP000663848">
    <property type="component" value="Unassembled WGS sequence"/>
</dbReference>
<evidence type="ECO:0000313" key="3">
    <source>
        <dbReference type="EMBL" id="CAF4591997.1"/>
    </source>
</evidence>
<dbReference type="Proteomes" id="UP000663838">
    <property type="component" value="Unassembled WGS sequence"/>
</dbReference>
<accession>A0A821BK86</accession>
<evidence type="ECO:0000313" key="4">
    <source>
        <dbReference type="EMBL" id="CAF4896505.1"/>
    </source>
</evidence>
<dbReference type="AlphaFoldDB" id="A0A821BK86"/>
<dbReference type="Proteomes" id="UP000663851">
    <property type="component" value="Unassembled WGS sequence"/>
</dbReference>
<dbReference type="EMBL" id="CAJOBS010000507">
    <property type="protein sequence ID" value="CAF4591997.1"/>
    <property type="molecule type" value="Genomic_DNA"/>
</dbReference>
<proteinExistence type="predicted"/>
<dbReference type="EMBL" id="CAJOBO010004729">
    <property type="protein sequence ID" value="CAF4528466.1"/>
    <property type="molecule type" value="Genomic_DNA"/>
</dbReference>
<dbReference type="EMBL" id="CAJOBQ010000420">
    <property type="protein sequence ID" value="CAF4351209.1"/>
    <property type="molecule type" value="Genomic_DNA"/>
</dbReference>
<reference evidence="3" key="1">
    <citation type="submission" date="2021-02" db="EMBL/GenBank/DDBJ databases">
        <authorList>
            <person name="Nowell W R."/>
        </authorList>
    </citation>
    <scope>NUCLEOTIDE SEQUENCE</scope>
</reference>
<sequence length="185" mass="21399">MGKKNFKDLYRRVKGEHGNVTCEISVFSDNFNPLLRYAGVIIYSIDGKFEWENYGEHIEDTGGKAYGRRGRSFYIIIQCTDNWSDDYYKPVGQGTVHDYLLKNVMGIESDQKRIACGGFAYLFHELKFSSIWLNGTDQTDAESDGDRYLSDSEKILVAYCWEEYKKHGAHHVFSVPFFIDELLLN</sequence>